<evidence type="ECO:0000313" key="2">
    <source>
        <dbReference type="EMBL" id="RSL29120.1"/>
    </source>
</evidence>
<evidence type="ECO:0000256" key="1">
    <source>
        <dbReference type="SAM" id="MobiDB-lite"/>
    </source>
</evidence>
<dbReference type="OrthoDB" id="2514584at2"/>
<evidence type="ECO:0000313" key="3">
    <source>
        <dbReference type="Proteomes" id="UP000275076"/>
    </source>
</evidence>
<comment type="caution">
    <text evidence="2">The sequence shown here is derived from an EMBL/GenBank/DDBJ whole genome shotgun (WGS) entry which is preliminary data.</text>
</comment>
<protein>
    <submittedName>
        <fullName evidence="2">Phage portal protein</fullName>
    </submittedName>
</protein>
<dbReference type="EMBL" id="RBVX01000093">
    <property type="protein sequence ID" value="RSL29120.1"/>
    <property type="molecule type" value="Genomic_DNA"/>
</dbReference>
<sequence length="547" mass="61718">MPKWIGGNLTNDVEELNDEFRTVITYKLFEEGKQFPPANHIERISKQKRMKTIYDGKLAEIYERASKLLRDGSPEQAEQLEKLYIGVNLADILVTKPADLLVGETPIYETGHNDESAEQQALNKYVEQNDLNTVIHESATGNGIRGDSWVKVRYGYRQDYSELMNVLSTEEFNAFIEGVDMEPIIEHVTATDVFPETSQGNAKGFKAVNIAYVEYVVNWRGEENPYLNVERHLPGFIVYERFRLYENYLEYQYGYPLQVFTIGKQVPTGRAEDVIETGVSDILVRHIPYKSEDTTWEGVGGLEKIETVLTAINDRMVQIDYVLWKMMDPTAYGPSLEDGAGNNTTKIAGGYIPVGPDEQEPGYMTWDARLDQAFKQLDELIGLAFMKSETPQWLFGTTMAGAESGGSGTSHTDGAAIKQRFMPILSKVKRIRRYYDRGIRDALWLAQQLDVIHGDANFTPVYPKIHWKDGVPANELEQAEIMQIRTGDKPTIDQHTAIKRQDEVDDGQAKETLARIEGDDERESGPAVSDPEMFRQPGGGADGSEDE</sequence>
<dbReference type="AlphaFoldDB" id="A0A428MSH1"/>
<accession>A0A428MSH1</accession>
<reference evidence="2 3" key="1">
    <citation type="submission" date="2018-10" db="EMBL/GenBank/DDBJ databases">
        <title>Draft genome sequence of Bacillus salarius IM0101, isolated from a hypersaline soil in Inner Mongolia, China.</title>
        <authorList>
            <person name="Yamprayoonswat W."/>
            <person name="Boonvisut S."/>
            <person name="Jumpathong W."/>
            <person name="Sittihan S."/>
            <person name="Ruangsuj P."/>
            <person name="Wanthongcharoen S."/>
            <person name="Thongpramul N."/>
            <person name="Pimmason S."/>
            <person name="Yu B."/>
            <person name="Yasawong M."/>
        </authorList>
    </citation>
    <scope>NUCLEOTIDE SEQUENCE [LARGE SCALE GENOMIC DNA]</scope>
    <source>
        <strain evidence="2 3">IM0101</strain>
    </source>
</reference>
<feature type="compositionally biased region" description="Basic and acidic residues" evidence="1">
    <location>
        <begin position="499"/>
        <end position="517"/>
    </location>
</feature>
<dbReference type="Proteomes" id="UP000275076">
    <property type="component" value="Unassembled WGS sequence"/>
</dbReference>
<feature type="compositionally biased region" description="Gly residues" evidence="1">
    <location>
        <begin position="537"/>
        <end position="547"/>
    </location>
</feature>
<keyword evidence="3" id="KW-1185">Reference proteome</keyword>
<dbReference type="RefSeq" id="WP_125563131.1">
    <property type="nucleotide sequence ID" value="NZ_RBVX01000093.1"/>
</dbReference>
<proteinExistence type="predicted"/>
<feature type="region of interest" description="Disordered" evidence="1">
    <location>
        <begin position="498"/>
        <end position="547"/>
    </location>
</feature>
<organism evidence="2 3">
    <name type="scientific">Salibacterium salarium</name>
    <dbReference type="NCBI Taxonomy" id="284579"/>
    <lineage>
        <taxon>Bacteria</taxon>
        <taxon>Bacillati</taxon>
        <taxon>Bacillota</taxon>
        <taxon>Bacilli</taxon>
        <taxon>Bacillales</taxon>
        <taxon>Bacillaceae</taxon>
    </lineage>
</organism>
<gene>
    <name evidence="2" type="ORF">D7Z54_32950</name>
</gene>
<name>A0A428MSH1_9BACI</name>